<feature type="region of interest" description="Disordered" evidence="2">
    <location>
        <begin position="1"/>
        <end position="33"/>
    </location>
</feature>
<evidence type="ECO:0000256" key="2">
    <source>
        <dbReference type="SAM" id="MobiDB-lite"/>
    </source>
</evidence>
<keyword evidence="1" id="KW-0175">Coiled coil</keyword>
<dbReference type="HOGENOM" id="CLU_1865012_0_0_1"/>
<keyword evidence="4" id="KW-1185">Reference proteome</keyword>
<dbReference type="AlphaFoldDB" id="R7Z6H9"/>
<gene>
    <name evidence="3" type="ORF">W97_09063</name>
</gene>
<sequence length="137" mass="15462">MALQLTAPTKDWSMLFQPEDQDRPAPNSLNTSSLESLQQQVRALQAELKDERVIRERAVKEAHASRERAAAEVQALQTALNEAVKQANGLGRPLDLLYENLRAYIKQGDEALKDGGLDSLSRHVKIWIDQFEKIVEQ</sequence>
<dbReference type="Proteomes" id="UP000016924">
    <property type="component" value="Unassembled WGS sequence"/>
</dbReference>
<name>R7Z6H9_CONA1</name>
<evidence type="ECO:0000313" key="3">
    <source>
        <dbReference type="EMBL" id="EON69800.1"/>
    </source>
</evidence>
<dbReference type="GeneID" id="19906374"/>
<dbReference type="RefSeq" id="XP_007785117.1">
    <property type="nucleotide sequence ID" value="XM_007786927.1"/>
</dbReference>
<feature type="coiled-coil region" evidence="1">
    <location>
        <begin position="34"/>
        <end position="86"/>
    </location>
</feature>
<organism evidence="3 4">
    <name type="scientific">Coniosporium apollinis (strain CBS 100218)</name>
    <name type="common">Rock-inhabiting black yeast</name>
    <dbReference type="NCBI Taxonomy" id="1168221"/>
    <lineage>
        <taxon>Eukaryota</taxon>
        <taxon>Fungi</taxon>
        <taxon>Dikarya</taxon>
        <taxon>Ascomycota</taxon>
        <taxon>Pezizomycotina</taxon>
        <taxon>Dothideomycetes</taxon>
        <taxon>Dothideomycetes incertae sedis</taxon>
        <taxon>Coniosporium</taxon>
    </lineage>
</organism>
<dbReference type="EMBL" id="JH767630">
    <property type="protein sequence ID" value="EON69800.1"/>
    <property type="molecule type" value="Genomic_DNA"/>
</dbReference>
<proteinExistence type="predicted"/>
<evidence type="ECO:0000313" key="4">
    <source>
        <dbReference type="Proteomes" id="UP000016924"/>
    </source>
</evidence>
<protein>
    <submittedName>
        <fullName evidence="3">Uncharacterized protein</fullName>
    </submittedName>
</protein>
<accession>R7Z6H9</accession>
<reference evidence="4" key="1">
    <citation type="submission" date="2012-06" db="EMBL/GenBank/DDBJ databases">
        <title>The genome sequence of Coniosporium apollinis CBS 100218.</title>
        <authorList>
            <consortium name="The Broad Institute Genome Sequencing Platform"/>
            <person name="Cuomo C."/>
            <person name="Gorbushina A."/>
            <person name="Noack S."/>
            <person name="Walker B."/>
            <person name="Young S.K."/>
            <person name="Zeng Q."/>
            <person name="Gargeya S."/>
            <person name="Fitzgerald M."/>
            <person name="Haas B."/>
            <person name="Abouelleil A."/>
            <person name="Alvarado L."/>
            <person name="Arachchi H.M."/>
            <person name="Berlin A.M."/>
            <person name="Chapman S.B."/>
            <person name="Goldberg J."/>
            <person name="Griggs A."/>
            <person name="Gujja S."/>
            <person name="Hansen M."/>
            <person name="Howarth C."/>
            <person name="Imamovic A."/>
            <person name="Larimer J."/>
            <person name="McCowan C."/>
            <person name="Montmayeur A."/>
            <person name="Murphy C."/>
            <person name="Neiman D."/>
            <person name="Pearson M."/>
            <person name="Priest M."/>
            <person name="Roberts A."/>
            <person name="Saif S."/>
            <person name="Shea T."/>
            <person name="Sisk P."/>
            <person name="Sykes S."/>
            <person name="Wortman J."/>
            <person name="Nusbaum C."/>
            <person name="Birren B."/>
        </authorList>
    </citation>
    <scope>NUCLEOTIDE SEQUENCE [LARGE SCALE GENOMIC DNA]</scope>
    <source>
        <strain evidence="4">CBS 100218</strain>
    </source>
</reference>
<evidence type="ECO:0000256" key="1">
    <source>
        <dbReference type="SAM" id="Coils"/>
    </source>
</evidence>